<dbReference type="InterPro" id="IPR051534">
    <property type="entry name" value="CBASS_pafABC_assoc_protein"/>
</dbReference>
<protein>
    <recommendedName>
        <fullName evidence="1">WCX domain-containing protein</fullName>
    </recommendedName>
</protein>
<dbReference type="InterPro" id="IPR057727">
    <property type="entry name" value="WCX_dom"/>
</dbReference>
<sequence>SHRVHAVRTFKVERIEDIQILEDTYSIPPDFDAIDYLSSSWGIVVDGEVETIRLKFSPQIARIIAETVWHPSQVQEPQDDGALIMTLKVTNTIDLRAWILGWGEEVEVLEPAELRNLAS</sequence>
<evidence type="ECO:0000259" key="1">
    <source>
        <dbReference type="Pfam" id="PF25583"/>
    </source>
</evidence>
<accession>X1V1J0</accession>
<name>X1V1J0_9ZZZZ</name>
<dbReference type="PANTHER" id="PTHR34580:SF1">
    <property type="entry name" value="PROTEIN PAFC"/>
    <property type="match status" value="1"/>
</dbReference>
<reference evidence="2" key="1">
    <citation type="journal article" date="2014" name="Front. Microbiol.">
        <title>High frequency of phylogenetically diverse reductive dehalogenase-homologous genes in deep subseafloor sedimentary metagenomes.</title>
        <authorList>
            <person name="Kawai M."/>
            <person name="Futagami T."/>
            <person name="Toyoda A."/>
            <person name="Takaki Y."/>
            <person name="Nishi S."/>
            <person name="Hori S."/>
            <person name="Arai W."/>
            <person name="Tsubouchi T."/>
            <person name="Morono Y."/>
            <person name="Uchiyama I."/>
            <person name="Ito T."/>
            <person name="Fujiyama A."/>
            <person name="Inagaki F."/>
            <person name="Takami H."/>
        </authorList>
    </citation>
    <scope>NUCLEOTIDE SEQUENCE</scope>
    <source>
        <strain evidence="2">Expedition CK06-06</strain>
    </source>
</reference>
<organism evidence="2">
    <name type="scientific">marine sediment metagenome</name>
    <dbReference type="NCBI Taxonomy" id="412755"/>
    <lineage>
        <taxon>unclassified sequences</taxon>
        <taxon>metagenomes</taxon>
        <taxon>ecological metagenomes</taxon>
    </lineage>
</organism>
<feature type="domain" description="WCX" evidence="1">
    <location>
        <begin position="49"/>
        <end position="116"/>
    </location>
</feature>
<feature type="non-terminal residue" evidence="2">
    <location>
        <position position="1"/>
    </location>
</feature>
<proteinExistence type="predicted"/>
<gene>
    <name evidence="2" type="ORF">S12H4_41842</name>
</gene>
<comment type="caution">
    <text evidence="2">The sequence shown here is derived from an EMBL/GenBank/DDBJ whole genome shotgun (WGS) entry which is preliminary data.</text>
</comment>
<evidence type="ECO:0000313" key="2">
    <source>
        <dbReference type="EMBL" id="GAJ09702.1"/>
    </source>
</evidence>
<dbReference type="Pfam" id="PF25583">
    <property type="entry name" value="WCX"/>
    <property type="match status" value="1"/>
</dbReference>
<dbReference type="EMBL" id="BARW01025540">
    <property type="protein sequence ID" value="GAJ09702.1"/>
    <property type="molecule type" value="Genomic_DNA"/>
</dbReference>
<dbReference type="AlphaFoldDB" id="X1V1J0"/>
<dbReference type="PANTHER" id="PTHR34580">
    <property type="match status" value="1"/>
</dbReference>